<organism evidence="1 2">
    <name type="scientific">Trifolium pratense</name>
    <name type="common">Red clover</name>
    <dbReference type="NCBI Taxonomy" id="57577"/>
    <lineage>
        <taxon>Eukaryota</taxon>
        <taxon>Viridiplantae</taxon>
        <taxon>Streptophyta</taxon>
        <taxon>Embryophyta</taxon>
        <taxon>Tracheophyta</taxon>
        <taxon>Spermatophyta</taxon>
        <taxon>Magnoliopsida</taxon>
        <taxon>eudicotyledons</taxon>
        <taxon>Gunneridae</taxon>
        <taxon>Pentapetalae</taxon>
        <taxon>rosids</taxon>
        <taxon>fabids</taxon>
        <taxon>Fabales</taxon>
        <taxon>Fabaceae</taxon>
        <taxon>Papilionoideae</taxon>
        <taxon>50 kb inversion clade</taxon>
        <taxon>NPAAA clade</taxon>
        <taxon>Hologalegina</taxon>
        <taxon>IRL clade</taxon>
        <taxon>Trifolieae</taxon>
        <taxon>Trifolium</taxon>
    </lineage>
</organism>
<sequence>MRMQASHHLGCRNQLTEAQ</sequence>
<evidence type="ECO:0000313" key="1">
    <source>
        <dbReference type="EMBL" id="PNX69459.1"/>
    </source>
</evidence>
<dbReference type="AlphaFoldDB" id="A0A2K3KT57"/>
<gene>
    <name evidence="1" type="ORF">L195_g064445</name>
</gene>
<dbReference type="Proteomes" id="UP000236291">
    <property type="component" value="Unassembled WGS sequence"/>
</dbReference>
<proteinExistence type="predicted"/>
<reference evidence="1 2" key="2">
    <citation type="journal article" date="2017" name="Front. Plant Sci.">
        <title>Gene Classification and Mining of Molecular Markers Useful in Red Clover (Trifolium pratense) Breeding.</title>
        <authorList>
            <person name="Istvanek J."/>
            <person name="Dluhosova J."/>
            <person name="Dluhos P."/>
            <person name="Patkova L."/>
            <person name="Nedelnik J."/>
            <person name="Repkova J."/>
        </authorList>
    </citation>
    <scope>NUCLEOTIDE SEQUENCE [LARGE SCALE GENOMIC DNA]</scope>
    <source>
        <strain evidence="2">cv. Tatra</strain>
        <tissue evidence="1">Young leaves</tissue>
    </source>
</reference>
<protein>
    <submittedName>
        <fullName evidence="1">Uncharacterized protein</fullName>
    </submittedName>
</protein>
<feature type="non-terminal residue" evidence="1">
    <location>
        <position position="19"/>
    </location>
</feature>
<accession>A0A2K3KT57</accession>
<reference evidence="1 2" key="1">
    <citation type="journal article" date="2014" name="Am. J. Bot.">
        <title>Genome assembly and annotation for red clover (Trifolium pratense; Fabaceae).</title>
        <authorList>
            <person name="Istvanek J."/>
            <person name="Jaros M."/>
            <person name="Krenek A."/>
            <person name="Repkova J."/>
        </authorList>
    </citation>
    <scope>NUCLEOTIDE SEQUENCE [LARGE SCALE GENOMIC DNA]</scope>
    <source>
        <strain evidence="2">cv. Tatra</strain>
        <tissue evidence="1">Young leaves</tissue>
    </source>
</reference>
<comment type="caution">
    <text evidence="1">The sequence shown here is derived from an EMBL/GenBank/DDBJ whole genome shotgun (WGS) entry which is preliminary data.</text>
</comment>
<name>A0A2K3KT57_TRIPR</name>
<dbReference type="EMBL" id="ASHM01249972">
    <property type="protein sequence ID" value="PNX69459.1"/>
    <property type="molecule type" value="Genomic_DNA"/>
</dbReference>
<evidence type="ECO:0000313" key="2">
    <source>
        <dbReference type="Proteomes" id="UP000236291"/>
    </source>
</evidence>